<dbReference type="PANTHER" id="PTHR36115">
    <property type="entry name" value="PROLINE-RICH ANTIGEN HOMOLOG-RELATED"/>
    <property type="match status" value="1"/>
</dbReference>
<dbReference type="InterPro" id="IPR010432">
    <property type="entry name" value="RDD"/>
</dbReference>
<evidence type="ECO:0000256" key="6">
    <source>
        <dbReference type="SAM" id="MobiDB-lite"/>
    </source>
</evidence>
<organism evidence="9 10">
    <name type="scientific">Streptomyces endophytica</name>
    <dbReference type="NCBI Taxonomy" id="2991496"/>
    <lineage>
        <taxon>Bacteria</taxon>
        <taxon>Bacillati</taxon>
        <taxon>Actinomycetota</taxon>
        <taxon>Actinomycetes</taxon>
        <taxon>Kitasatosporales</taxon>
        <taxon>Streptomycetaceae</taxon>
        <taxon>Streptomyces</taxon>
    </lineage>
</organism>
<comment type="subcellular location">
    <subcellularLocation>
        <location evidence="1">Cell membrane</location>
        <topology evidence="1">Multi-pass membrane protein</topology>
    </subcellularLocation>
</comment>
<name>A0ABY6P7L5_9ACTN</name>
<proteinExistence type="predicted"/>
<gene>
    <name evidence="9" type="ORF">OJ254_04230</name>
</gene>
<dbReference type="PANTHER" id="PTHR36115:SF4">
    <property type="entry name" value="MEMBRANE PROTEIN"/>
    <property type="match status" value="1"/>
</dbReference>
<evidence type="ECO:0000256" key="4">
    <source>
        <dbReference type="ARBA" id="ARBA00022989"/>
    </source>
</evidence>
<dbReference type="RefSeq" id="WP_265361307.1">
    <property type="nucleotide sequence ID" value="NZ_CP110636.1"/>
</dbReference>
<sequence>MNAPPPVLANPGRRLLAVVIDVVIAAVALSVISAVIGVVVTVGGSADNSPFYLTLVAAVAMVFLYSPLLTATCGGTVGKLICGLTVVRVADGRRLPYGTALARHLAHLGMWAVPVLSQLDALFCLWDRPYRQCLHDKAVGTLVLRTRVPAPAFPPPYPPPGNYPPPGGYPPPAPVPPAATNPPAGS</sequence>
<dbReference type="EMBL" id="CP110636">
    <property type="protein sequence ID" value="UZJ29794.1"/>
    <property type="molecule type" value="Genomic_DNA"/>
</dbReference>
<keyword evidence="2" id="KW-1003">Cell membrane</keyword>
<accession>A0ABY6P7L5</accession>
<reference evidence="9" key="1">
    <citation type="submission" date="2022-11" db="EMBL/GenBank/DDBJ databases">
        <title>Identification and genomic analyses of a novel endophytic actinobacterium Streptomyces endophytica sp. nov. with potential for biocontrol of Yam anthracnose.</title>
        <authorList>
            <person name="Huang X."/>
        </authorList>
    </citation>
    <scope>NUCLEOTIDE SEQUENCE</scope>
    <source>
        <strain evidence="9">HNM0140</strain>
    </source>
</reference>
<dbReference type="InterPro" id="IPR051791">
    <property type="entry name" value="Pra-immunoreactive"/>
</dbReference>
<evidence type="ECO:0000313" key="9">
    <source>
        <dbReference type="EMBL" id="UZJ29794.1"/>
    </source>
</evidence>
<feature type="transmembrane region" description="Helical" evidence="7">
    <location>
        <begin position="15"/>
        <end position="39"/>
    </location>
</feature>
<keyword evidence="5 7" id="KW-0472">Membrane</keyword>
<keyword evidence="4 7" id="KW-1133">Transmembrane helix</keyword>
<evidence type="ECO:0000256" key="7">
    <source>
        <dbReference type="SAM" id="Phobius"/>
    </source>
</evidence>
<evidence type="ECO:0000256" key="2">
    <source>
        <dbReference type="ARBA" id="ARBA00022475"/>
    </source>
</evidence>
<dbReference type="Pfam" id="PF06271">
    <property type="entry name" value="RDD"/>
    <property type="match status" value="1"/>
</dbReference>
<evidence type="ECO:0000259" key="8">
    <source>
        <dbReference type="Pfam" id="PF06271"/>
    </source>
</evidence>
<evidence type="ECO:0000256" key="5">
    <source>
        <dbReference type="ARBA" id="ARBA00023136"/>
    </source>
</evidence>
<keyword evidence="3 7" id="KW-0812">Transmembrane</keyword>
<feature type="transmembrane region" description="Helical" evidence="7">
    <location>
        <begin position="51"/>
        <end position="69"/>
    </location>
</feature>
<feature type="domain" description="RDD" evidence="8">
    <location>
        <begin position="9"/>
        <end position="139"/>
    </location>
</feature>
<feature type="region of interest" description="Disordered" evidence="6">
    <location>
        <begin position="155"/>
        <end position="186"/>
    </location>
</feature>
<protein>
    <submittedName>
        <fullName evidence="9">RDD family protein</fullName>
    </submittedName>
</protein>
<dbReference type="Proteomes" id="UP001164959">
    <property type="component" value="Chromosome"/>
</dbReference>
<keyword evidence="10" id="KW-1185">Reference proteome</keyword>
<evidence type="ECO:0000256" key="3">
    <source>
        <dbReference type="ARBA" id="ARBA00022692"/>
    </source>
</evidence>
<evidence type="ECO:0000256" key="1">
    <source>
        <dbReference type="ARBA" id="ARBA00004651"/>
    </source>
</evidence>
<evidence type="ECO:0000313" key="10">
    <source>
        <dbReference type="Proteomes" id="UP001164959"/>
    </source>
</evidence>